<dbReference type="Proteomes" id="UP000002195">
    <property type="component" value="Unassembled WGS sequence"/>
</dbReference>
<sequence length="228" mass="26568">MENQESNNSSLNIPSVNLTPFPNKNFKNVFTTPLNNNNNNNKNNTNIFTTPIPNSPFQYCLTPVTENKKMFGVDSNDVLPMPNSSNVNKNVHSPPKPTLTLIELRLICEKNFLNISIGHINGIIQSTNYRKKRVTQWFIDEWFEGNKEINVNIVLRTVFSVFCSLRKENRIDEIICTNFQLFWNKLKRETTNKKSNRKNKKMVTQIKNNFENFNTHIDISDSFMTFLQ</sequence>
<dbReference type="PaxDb" id="44689-DDB0203496"/>
<dbReference type="InParanoid" id="Q552C2"/>
<dbReference type="FunCoup" id="Q552C2">
    <property type="interactions" value="131"/>
</dbReference>
<dbReference type="dictyBase" id="DDB_G0276183"/>
<dbReference type="KEGG" id="ddi:DDB_G0276183"/>
<dbReference type="EMBL" id="AAFI02000014">
    <property type="protein sequence ID" value="EAL69391.1"/>
    <property type="molecule type" value="Genomic_DNA"/>
</dbReference>
<dbReference type="HOGENOM" id="CLU_1216669_0_0_1"/>
<dbReference type="OMA" id="MENQESN"/>
<accession>Q552C2</accession>
<dbReference type="AlphaFoldDB" id="Q552C2"/>
<gene>
    <name evidence="1" type="ORF">DDB_G0276183</name>
</gene>
<dbReference type="VEuPathDB" id="AmoebaDB:DDB_G0276183"/>
<keyword evidence="2" id="KW-1185">Reference proteome</keyword>
<dbReference type="eggNOG" id="ENOG502RI3Q">
    <property type="taxonomic scope" value="Eukaryota"/>
</dbReference>
<evidence type="ECO:0000313" key="2">
    <source>
        <dbReference type="Proteomes" id="UP000002195"/>
    </source>
</evidence>
<name>Q552C2_DICDI</name>
<proteinExistence type="predicted"/>
<dbReference type="RefSeq" id="XP_643306.1">
    <property type="nucleotide sequence ID" value="XM_638214.1"/>
</dbReference>
<comment type="caution">
    <text evidence="1">The sequence shown here is derived from an EMBL/GenBank/DDBJ whole genome shotgun (WGS) entry which is preliminary data.</text>
</comment>
<reference evidence="1 2" key="1">
    <citation type="journal article" date="2005" name="Nature">
        <title>The genome of the social amoeba Dictyostelium discoideum.</title>
        <authorList>
            <consortium name="The Dictyostelium discoideum Sequencing Consortium"/>
            <person name="Eichinger L."/>
            <person name="Pachebat J.A."/>
            <person name="Glockner G."/>
            <person name="Rajandream M.A."/>
            <person name="Sucgang R."/>
            <person name="Berriman M."/>
            <person name="Song J."/>
            <person name="Olsen R."/>
            <person name="Szafranski K."/>
            <person name="Xu Q."/>
            <person name="Tunggal B."/>
            <person name="Kummerfeld S."/>
            <person name="Madera M."/>
            <person name="Konfortov B.A."/>
            <person name="Rivero F."/>
            <person name="Bankier A.T."/>
            <person name="Lehmann R."/>
            <person name="Hamlin N."/>
            <person name="Davies R."/>
            <person name="Gaudet P."/>
            <person name="Fey P."/>
            <person name="Pilcher K."/>
            <person name="Chen G."/>
            <person name="Saunders D."/>
            <person name="Sodergren E."/>
            <person name="Davis P."/>
            <person name="Kerhornou A."/>
            <person name="Nie X."/>
            <person name="Hall N."/>
            <person name="Anjard C."/>
            <person name="Hemphill L."/>
            <person name="Bason N."/>
            <person name="Farbrother P."/>
            <person name="Desany B."/>
            <person name="Just E."/>
            <person name="Morio T."/>
            <person name="Rost R."/>
            <person name="Churcher C."/>
            <person name="Cooper J."/>
            <person name="Haydock S."/>
            <person name="van Driessche N."/>
            <person name="Cronin A."/>
            <person name="Goodhead I."/>
            <person name="Muzny D."/>
            <person name="Mourier T."/>
            <person name="Pain A."/>
            <person name="Lu M."/>
            <person name="Harper D."/>
            <person name="Lindsay R."/>
            <person name="Hauser H."/>
            <person name="James K."/>
            <person name="Quiles M."/>
            <person name="Madan Babu M."/>
            <person name="Saito T."/>
            <person name="Buchrieser C."/>
            <person name="Wardroper A."/>
            <person name="Felder M."/>
            <person name="Thangavelu M."/>
            <person name="Johnson D."/>
            <person name="Knights A."/>
            <person name="Loulseged H."/>
            <person name="Mungall K."/>
            <person name="Oliver K."/>
            <person name="Price C."/>
            <person name="Quail M.A."/>
            <person name="Urushihara H."/>
            <person name="Hernandez J."/>
            <person name="Rabbinowitsch E."/>
            <person name="Steffen D."/>
            <person name="Sanders M."/>
            <person name="Ma J."/>
            <person name="Kohara Y."/>
            <person name="Sharp S."/>
            <person name="Simmonds M."/>
            <person name="Spiegler S."/>
            <person name="Tivey A."/>
            <person name="Sugano S."/>
            <person name="White B."/>
            <person name="Walker D."/>
            <person name="Woodward J."/>
            <person name="Winckler T."/>
            <person name="Tanaka Y."/>
            <person name="Shaulsky G."/>
            <person name="Schleicher M."/>
            <person name="Weinstock G."/>
            <person name="Rosenthal A."/>
            <person name="Cox E.C."/>
            <person name="Chisholm R.L."/>
            <person name="Gibbs R."/>
            <person name="Loomis W.F."/>
            <person name="Platzer M."/>
            <person name="Kay R.R."/>
            <person name="Williams J."/>
            <person name="Dear P.H."/>
            <person name="Noegel A.A."/>
            <person name="Barrell B."/>
            <person name="Kuspa A."/>
        </authorList>
    </citation>
    <scope>NUCLEOTIDE SEQUENCE [LARGE SCALE GENOMIC DNA]</scope>
    <source>
        <strain evidence="1 2">AX4</strain>
    </source>
</reference>
<protein>
    <submittedName>
        <fullName evidence="1">Uncharacterized protein</fullName>
    </submittedName>
</protein>
<organism evidence="1 2">
    <name type="scientific">Dictyostelium discoideum</name>
    <name type="common">Social amoeba</name>
    <dbReference type="NCBI Taxonomy" id="44689"/>
    <lineage>
        <taxon>Eukaryota</taxon>
        <taxon>Amoebozoa</taxon>
        <taxon>Evosea</taxon>
        <taxon>Eumycetozoa</taxon>
        <taxon>Dictyostelia</taxon>
        <taxon>Dictyosteliales</taxon>
        <taxon>Dictyosteliaceae</taxon>
        <taxon>Dictyostelium</taxon>
    </lineage>
</organism>
<dbReference type="GeneID" id="8620352"/>
<evidence type="ECO:0000313" key="1">
    <source>
        <dbReference type="EMBL" id="EAL69391.1"/>
    </source>
</evidence>